<proteinExistence type="inferred from homology"/>
<keyword evidence="4" id="KW-1185">Reference proteome</keyword>
<feature type="domain" description="BRO1" evidence="2">
    <location>
        <begin position="1"/>
        <end position="311"/>
    </location>
</feature>
<dbReference type="PROSITE" id="PS51180">
    <property type="entry name" value="BRO1"/>
    <property type="match status" value="1"/>
</dbReference>
<gene>
    <name evidence="3" type="ORF">Tco_1033301</name>
</gene>
<dbReference type="InterPro" id="IPR038499">
    <property type="entry name" value="BRO1_sf"/>
</dbReference>
<comment type="caution">
    <text evidence="3">The sequence shown here is derived from an EMBL/GenBank/DDBJ whole genome shotgun (WGS) entry which is preliminary data.</text>
</comment>
<protein>
    <submittedName>
        <fullName evidence="3">BRO1 domain-containing protein</fullName>
    </submittedName>
</protein>
<comment type="similarity">
    <text evidence="1">Belongs to the BROX family.</text>
</comment>
<organism evidence="3 4">
    <name type="scientific">Tanacetum coccineum</name>
    <dbReference type="NCBI Taxonomy" id="301880"/>
    <lineage>
        <taxon>Eukaryota</taxon>
        <taxon>Viridiplantae</taxon>
        <taxon>Streptophyta</taxon>
        <taxon>Embryophyta</taxon>
        <taxon>Tracheophyta</taxon>
        <taxon>Spermatophyta</taxon>
        <taxon>Magnoliopsida</taxon>
        <taxon>eudicotyledons</taxon>
        <taxon>Gunneridae</taxon>
        <taxon>Pentapetalae</taxon>
        <taxon>asterids</taxon>
        <taxon>campanulids</taxon>
        <taxon>Asterales</taxon>
        <taxon>Asteraceae</taxon>
        <taxon>Asteroideae</taxon>
        <taxon>Anthemideae</taxon>
        <taxon>Anthemidinae</taxon>
        <taxon>Tanacetum</taxon>
    </lineage>
</organism>
<reference evidence="3" key="1">
    <citation type="journal article" date="2022" name="Int. J. Mol. Sci.">
        <title>Draft Genome of Tanacetum Coccineum: Genomic Comparison of Closely Related Tanacetum-Family Plants.</title>
        <authorList>
            <person name="Yamashiro T."/>
            <person name="Shiraishi A."/>
            <person name="Nakayama K."/>
            <person name="Satake H."/>
        </authorList>
    </citation>
    <scope>NUCLEOTIDE SEQUENCE</scope>
</reference>
<dbReference type="InterPro" id="IPR038898">
    <property type="entry name" value="BROX"/>
</dbReference>
<dbReference type="PANTHER" id="PTHR23032:SF20">
    <property type="entry name" value="ENDOSOMAL TARGETING BRO1-LIKE DOMAIN-CONTAINING PROTEIN"/>
    <property type="match status" value="1"/>
</dbReference>
<dbReference type="Pfam" id="PF03097">
    <property type="entry name" value="BRO1"/>
    <property type="match status" value="1"/>
</dbReference>
<evidence type="ECO:0000313" key="4">
    <source>
        <dbReference type="Proteomes" id="UP001151760"/>
    </source>
</evidence>
<evidence type="ECO:0000313" key="3">
    <source>
        <dbReference type="EMBL" id="GJT74015.1"/>
    </source>
</evidence>
<dbReference type="SMART" id="SM01041">
    <property type="entry name" value="BRO1"/>
    <property type="match status" value="1"/>
</dbReference>
<evidence type="ECO:0000259" key="2">
    <source>
        <dbReference type="PROSITE" id="PS51180"/>
    </source>
</evidence>
<dbReference type="Gene3D" id="1.25.40.280">
    <property type="entry name" value="alix/aip1 like domains"/>
    <property type="match status" value="1"/>
</dbReference>
<sequence>MSWGSVSHYQQDIQKLERYLPLLHNLVHHIDSIGDKSLSIQLTQKLGISWTSPLTLSPASPYFLDDLWGPKSFLINNLRFELGIVLFFYGAMLREWGSQVLSTDLLQSATLLRRAAGVYLYLACEFLPIVKDAQSSEWPPEATVPVCYVMHLICLAESQIVAIMKAKEQKPADIHLLRLHCGIVQQFDWAMIYYSTATNECKSFSPILMEYMSCYKVLYELKSYKYMAEAAKAEGNHGTAIELLFKALYNVQISVGGTESWQKVIKQEVDTLEDMLNKYGFPLDHQLPPGKLITTSINYGPQRLEQTLALK</sequence>
<dbReference type="PANTHER" id="PTHR23032">
    <property type="entry name" value="BRO1 DOMAIN-CONTAINING PROTEIN BROX"/>
    <property type="match status" value="1"/>
</dbReference>
<dbReference type="EMBL" id="BQNB010018403">
    <property type="protein sequence ID" value="GJT74015.1"/>
    <property type="molecule type" value="Genomic_DNA"/>
</dbReference>
<accession>A0ABQ5GE94</accession>
<dbReference type="InterPro" id="IPR004328">
    <property type="entry name" value="BRO1_dom"/>
</dbReference>
<evidence type="ECO:0000256" key="1">
    <source>
        <dbReference type="ARBA" id="ARBA00008901"/>
    </source>
</evidence>
<name>A0ABQ5GE94_9ASTR</name>
<reference evidence="3" key="2">
    <citation type="submission" date="2022-01" db="EMBL/GenBank/DDBJ databases">
        <authorList>
            <person name="Yamashiro T."/>
            <person name="Shiraishi A."/>
            <person name="Satake H."/>
            <person name="Nakayama K."/>
        </authorList>
    </citation>
    <scope>NUCLEOTIDE SEQUENCE</scope>
</reference>
<dbReference type="Proteomes" id="UP001151760">
    <property type="component" value="Unassembled WGS sequence"/>
</dbReference>